<evidence type="ECO:0000256" key="5">
    <source>
        <dbReference type="ARBA" id="ARBA00022692"/>
    </source>
</evidence>
<keyword evidence="14" id="KW-1185">Reference proteome</keyword>
<dbReference type="GO" id="GO:0016020">
    <property type="term" value="C:membrane"/>
    <property type="evidence" value="ECO:0007669"/>
    <property type="project" value="UniProtKB-SubCell"/>
</dbReference>
<feature type="transmembrane region" description="Helical" evidence="12">
    <location>
        <begin position="12"/>
        <end position="30"/>
    </location>
</feature>
<dbReference type="EMBL" id="JAWXYG010000013">
    <property type="protein sequence ID" value="KAK4254936.1"/>
    <property type="molecule type" value="Genomic_DNA"/>
</dbReference>
<dbReference type="GO" id="GO:0061630">
    <property type="term" value="F:ubiquitin protein ligase activity"/>
    <property type="evidence" value="ECO:0007669"/>
    <property type="project" value="UniProtKB-EC"/>
</dbReference>
<keyword evidence="4" id="KW-0808">Transferase</keyword>
<evidence type="ECO:0000256" key="11">
    <source>
        <dbReference type="ARBA" id="ARBA00023136"/>
    </source>
</evidence>
<evidence type="ECO:0000256" key="1">
    <source>
        <dbReference type="ARBA" id="ARBA00000900"/>
    </source>
</evidence>
<keyword evidence="8" id="KW-0833">Ubl conjugation pathway</keyword>
<feature type="transmembrane region" description="Helical" evidence="12">
    <location>
        <begin position="137"/>
        <end position="157"/>
    </location>
</feature>
<comment type="caution">
    <text evidence="13">The sequence shown here is derived from an EMBL/GenBank/DDBJ whole genome shotgun (WGS) entry which is preliminary data.</text>
</comment>
<evidence type="ECO:0000256" key="7">
    <source>
        <dbReference type="ARBA" id="ARBA00022771"/>
    </source>
</evidence>
<evidence type="ECO:0000313" key="14">
    <source>
        <dbReference type="Proteomes" id="UP001293593"/>
    </source>
</evidence>
<evidence type="ECO:0000256" key="4">
    <source>
        <dbReference type="ARBA" id="ARBA00022679"/>
    </source>
</evidence>
<dbReference type="EC" id="2.3.2.27" evidence="3"/>
<comment type="subcellular location">
    <subcellularLocation>
        <location evidence="2">Membrane</location>
        <topology evidence="2">Multi-pass membrane protein</topology>
    </subcellularLocation>
</comment>
<reference evidence="13" key="1">
    <citation type="submission" date="2023-10" db="EMBL/GenBank/DDBJ databases">
        <title>Chromosome-level genome of the transformable northern wattle, Acacia crassicarpa.</title>
        <authorList>
            <person name="Massaro I."/>
            <person name="Sinha N.R."/>
            <person name="Poethig S."/>
            <person name="Leichty A.R."/>
        </authorList>
    </citation>
    <scope>NUCLEOTIDE SEQUENCE</scope>
    <source>
        <strain evidence="13">Acra3RX</strain>
        <tissue evidence="13">Leaf</tissue>
    </source>
</reference>
<evidence type="ECO:0000256" key="8">
    <source>
        <dbReference type="ARBA" id="ARBA00022786"/>
    </source>
</evidence>
<dbReference type="AlphaFoldDB" id="A0AAE1MCN5"/>
<comment type="catalytic activity">
    <reaction evidence="1">
        <text>S-ubiquitinyl-[E2 ubiquitin-conjugating enzyme]-L-cysteine + [acceptor protein]-L-lysine = [E2 ubiquitin-conjugating enzyme]-L-cysteine + N(6)-ubiquitinyl-[acceptor protein]-L-lysine.</text>
        <dbReference type="EC" id="2.3.2.27"/>
    </reaction>
</comment>
<accession>A0AAE1MCN5</accession>
<organism evidence="13 14">
    <name type="scientific">Acacia crassicarpa</name>
    <name type="common">northern wattle</name>
    <dbReference type="NCBI Taxonomy" id="499986"/>
    <lineage>
        <taxon>Eukaryota</taxon>
        <taxon>Viridiplantae</taxon>
        <taxon>Streptophyta</taxon>
        <taxon>Embryophyta</taxon>
        <taxon>Tracheophyta</taxon>
        <taxon>Spermatophyta</taxon>
        <taxon>Magnoliopsida</taxon>
        <taxon>eudicotyledons</taxon>
        <taxon>Gunneridae</taxon>
        <taxon>Pentapetalae</taxon>
        <taxon>rosids</taxon>
        <taxon>fabids</taxon>
        <taxon>Fabales</taxon>
        <taxon>Fabaceae</taxon>
        <taxon>Caesalpinioideae</taxon>
        <taxon>mimosoid clade</taxon>
        <taxon>Acacieae</taxon>
        <taxon>Acacia</taxon>
    </lineage>
</organism>
<keyword evidence="7" id="KW-0863">Zinc-finger</keyword>
<dbReference type="Proteomes" id="UP001293593">
    <property type="component" value="Unassembled WGS sequence"/>
</dbReference>
<gene>
    <name evidence="13" type="ORF">QN277_008006</name>
</gene>
<keyword evidence="11 12" id="KW-0472">Membrane</keyword>
<dbReference type="GO" id="GO:0006511">
    <property type="term" value="P:ubiquitin-dependent protein catabolic process"/>
    <property type="evidence" value="ECO:0007669"/>
    <property type="project" value="TreeGrafter"/>
</dbReference>
<evidence type="ECO:0000256" key="2">
    <source>
        <dbReference type="ARBA" id="ARBA00004141"/>
    </source>
</evidence>
<feature type="transmembrane region" description="Helical" evidence="12">
    <location>
        <begin position="169"/>
        <end position="188"/>
    </location>
</feature>
<sequence length="215" mass="24307">MILNSPQMSHFLMWLMLVVFVMATSLRMYVTWQQLQAQARAHATAAELQLHVPPSIAIATRGRLQGLRLQLALLDREFDELDNETLRALESATAPGTTSMTDEEINTLPVHTYRVPVPRKDGSAGPGMASSSHATEVIPLSPVFLFVNLVDSYNFFGATKVVIIGNDDVITHFYSWLQALFTLAILLLNDFSVRQDKQFFLLFESRNWTYDIFQL</sequence>
<proteinExistence type="predicted"/>
<keyword evidence="10 12" id="KW-1133">Transmembrane helix</keyword>
<evidence type="ECO:0000256" key="12">
    <source>
        <dbReference type="SAM" id="Phobius"/>
    </source>
</evidence>
<keyword evidence="9" id="KW-0862">Zinc</keyword>
<keyword evidence="6" id="KW-0479">Metal-binding</keyword>
<protein>
    <recommendedName>
        <fullName evidence="3">RING-type E3 ubiquitin transferase</fullName>
        <ecNumber evidence="3">2.3.2.27</ecNumber>
    </recommendedName>
</protein>
<dbReference type="GO" id="GO:0016567">
    <property type="term" value="P:protein ubiquitination"/>
    <property type="evidence" value="ECO:0007669"/>
    <property type="project" value="TreeGrafter"/>
</dbReference>
<name>A0AAE1MCN5_9FABA</name>
<evidence type="ECO:0000256" key="9">
    <source>
        <dbReference type="ARBA" id="ARBA00022833"/>
    </source>
</evidence>
<evidence type="ECO:0000313" key="13">
    <source>
        <dbReference type="EMBL" id="KAK4254936.1"/>
    </source>
</evidence>
<evidence type="ECO:0000256" key="10">
    <source>
        <dbReference type="ARBA" id="ARBA00022989"/>
    </source>
</evidence>
<dbReference type="GO" id="GO:0008270">
    <property type="term" value="F:zinc ion binding"/>
    <property type="evidence" value="ECO:0007669"/>
    <property type="project" value="UniProtKB-KW"/>
</dbReference>
<evidence type="ECO:0000256" key="6">
    <source>
        <dbReference type="ARBA" id="ARBA00022723"/>
    </source>
</evidence>
<evidence type="ECO:0000256" key="3">
    <source>
        <dbReference type="ARBA" id="ARBA00012483"/>
    </source>
</evidence>
<keyword evidence="5 12" id="KW-0812">Transmembrane</keyword>
<dbReference type="PANTHER" id="PTHR45977">
    <property type="entry name" value="TARGET OF ERK KINASE MPK-1"/>
    <property type="match status" value="1"/>
</dbReference>
<dbReference type="PANTHER" id="PTHR45977:SF21">
    <property type="entry name" value="ZINC FINGER, C3HC4 TYPE (RING FINGER) PROTEIN"/>
    <property type="match status" value="1"/>
</dbReference>